<dbReference type="InterPro" id="IPR049916">
    <property type="entry name" value="WDR72-like"/>
</dbReference>
<evidence type="ECO:0000313" key="4">
    <source>
        <dbReference type="WBParaSite" id="EVEC_0000428401-mRNA-1"/>
    </source>
</evidence>
<dbReference type="InterPro" id="IPR036322">
    <property type="entry name" value="WD40_repeat_dom_sf"/>
</dbReference>
<dbReference type="GO" id="GO:0005737">
    <property type="term" value="C:cytoplasm"/>
    <property type="evidence" value="ECO:0007669"/>
    <property type="project" value="TreeGrafter"/>
</dbReference>
<accession>A0A158QA69</accession>
<dbReference type="WBParaSite" id="EVEC_0000428401-mRNA-1">
    <property type="protein sequence ID" value="EVEC_0000428401-mRNA-1"/>
    <property type="gene ID" value="EVEC_0000428401"/>
</dbReference>
<gene>
    <name evidence="2" type="ORF">EVEC_LOCUS3992</name>
</gene>
<name>A0A158QA69_ENTVE</name>
<dbReference type="PANTHER" id="PTHR44099">
    <property type="entry name" value="RABCONNECTIN-3B, ISOFORM A"/>
    <property type="match status" value="1"/>
</dbReference>
<feature type="region of interest" description="Disordered" evidence="1">
    <location>
        <begin position="51"/>
        <end position="73"/>
    </location>
</feature>
<evidence type="ECO:0000313" key="2">
    <source>
        <dbReference type="EMBL" id="VDD89197.1"/>
    </source>
</evidence>
<proteinExistence type="predicted"/>
<evidence type="ECO:0000256" key="1">
    <source>
        <dbReference type="SAM" id="MobiDB-lite"/>
    </source>
</evidence>
<sequence length="490" mass="53281">MAAQALLMRELTRLGPTGRTTMIKNWALFLPLSLDPTLSIFGARTLAASTNAGPSPSAGANSQPPPVPPRGKNIPLPNAVVQDDPTSDYTIGVQQIRRNQATAIILLGVVAAEFPEEMNKMELSRTTALCLLELLISPSTDLLPLVSPLRRAAIDLIGRGFAVYQPHLDISKVLLGLLDLAASNEKYPSEDGPVVSPAVDACRTARHALDLIATIRPPALITALSKELLLTRKAMLMYSKNFLRKCSSIHVGEILVHCLDTSLLKHKSLAEIFPPITGFYMVAYCASTRRIAFGGRNGTVVVHELRASKAQTLQAHQDAVTSLSFSDDGKYLATYSAQEAKLSFWQTTQTFLGMGQSQMKCVRTHPAPAAFPVISPNGTSQPFKARLVWISGKSLTLMLPNGKENKSGQSLLFFKTARPGNAELPVNSNTRTLPRSCMTFAINISLLRDRRQKSDIVILKKLPLVNSKCTNTSEDIDATTDVHYVHFCNG</sequence>
<organism evidence="4">
    <name type="scientific">Enterobius vermicularis</name>
    <name type="common">Human pinworm</name>
    <dbReference type="NCBI Taxonomy" id="51028"/>
    <lineage>
        <taxon>Eukaryota</taxon>
        <taxon>Metazoa</taxon>
        <taxon>Ecdysozoa</taxon>
        <taxon>Nematoda</taxon>
        <taxon>Chromadorea</taxon>
        <taxon>Rhabditida</taxon>
        <taxon>Spirurina</taxon>
        <taxon>Oxyuridomorpha</taxon>
        <taxon>Oxyuroidea</taxon>
        <taxon>Oxyuridae</taxon>
        <taxon>Enterobius</taxon>
    </lineage>
</organism>
<dbReference type="InterPro" id="IPR015943">
    <property type="entry name" value="WD40/YVTN_repeat-like_dom_sf"/>
</dbReference>
<reference evidence="4" key="1">
    <citation type="submission" date="2016-04" db="UniProtKB">
        <authorList>
            <consortium name="WormBaseParasite"/>
        </authorList>
    </citation>
    <scope>IDENTIFICATION</scope>
</reference>
<dbReference type="EMBL" id="UXUI01007733">
    <property type="protein sequence ID" value="VDD89197.1"/>
    <property type="molecule type" value="Genomic_DNA"/>
</dbReference>
<reference evidence="2 3" key="2">
    <citation type="submission" date="2018-10" db="EMBL/GenBank/DDBJ databases">
        <authorList>
            <consortium name="Pathogen Informatics"/>
        </authorList>
    </citation>
    <scope>NUCLEOTIDE SEQUENCE [LARGE SCALE GENOMIC DNA]</scope>
</reference>
<dbReference type="InterPro" id="IPR001680">
    <property type="entry name" value="WD40_rpt"/>
</dbReference>
<dbReference type="PANTHER" id="PTHR44099:SF4">
    <property type="entry name" value="RABCONNECTIN-3B, ISOFORM A"/>
    <property type="match status" value="1"/>
</dbReference>
<dbReference type="STRING" id="51028.A0A158QA69"/>
<dbReference type="OrthoDB" id="338622at2759"/>
<evidence type="ECO:0000313" key="3">
    <source>
        <dbReference type="Proteomes" id="UP000274131"/>
    </source>
</evidence>
<dbReference type="Gene3D" id="2.130.10.10">
    <property type="entry name" value="YVTN repeat-like/Quinoprotein amine dehydrogenase"/>
    <property type="match status" value="1"/>
</dbReference>
<dbReference type="SMART" id="SM00320">
    <property type="entry name" value="WD40"/>
    <property type="match status" value="2"/>
</dbReference>
<dbReference type="AlphaFoldDB" id="A0A158QA69"/>
<keyword evidence="3" id="KW-1185">Reference proteome</keyword>
<dbReference type="SUPFAM" id="SSF50978">
    <property type="entry name" value="WD40 repeat-like"/>
    <property type="match status" value="1"/>
</dbReference>
<protein>
    <submittedName>
        <fullName evidence="4">WD_REPEATS_REGION domain-containing protein</fullName>
    </submittedName>
</protein>
<feature type="compositionally biased region" description="Polar residues" evidence="1">
    <location>
        <begin position="51"/>
        <end position="62"/>
    </location>
</feature>
<dbReference type="Proteomes" id="UP000274131">
    <property type="component" value="Unassembled WGS sequence"/>
</dbReference>